<dbReference type="InterPro" id="IPR012677">
    <property type="entry name" value="Nucleotide-bd_a/b_plait_sf"/>
</dbReference>
<protein>
    <submittedName>
        <fullName evidence="4">RNA-binding protein</fullName>
    </submittedName>
</protein>
<dbReference type="InterPro" id="IPR052462">
    <property type="entry name" value="SLIRP/GR-RBP-like"/>
</dbReference>
<comment type="caution">
    <text evidence="4">The sequence shown here is derived from an EMBL/GenBank/DDBJ whole genome shotgun (WGS) entry which is preliminary data.</text>
</comment>
<dbReference type="Proteomes" id="UP000179243">
    <property type="component" value="Unassembled WGS sequence"/>
</dbReference>
<dbReference type="SUPFAM" id="SSF54928">
    <property type="entry name" value="RNA-binding domain, RBD"/>
    <property type="match status" value="1"/>
</dbReference>
<dbReference type="InterPro" id="IPR035979">
    <property type="entry name" value="RBD_domain_sf"/>
</dbReference>
<accession>A0A1F7FFC1</accession>
<keyword evidence="1" id="KW-0694">RNA-binding</keyword>
<evidence type="ECO:0000256" key="2">
    <source>
        <dbReference type="SAM" id="MobiDB-lite"/>
    </source>
</evidence>
<gene>
    <name evidence="4" type="ORF">A2519_03575</name>
</gene>
<feature type="domain" description="RRM" evidence="3">
    <location>
        <begin position="3"/>
        <end position="78"/>
    </location>
</feature>
<feature type="region of interest" description="Disordered" evidence="2">
    <location>
        <begin position="59"/>
        <end position="87"/>
    </location>
</feature>
<dbReference type="InterPro" id="IPR000504">
    <property type="entry name" value="RRM_dom"/>
</dbReference>
<evidence type="ECO:0000313" key="5">
    <source>
        <dbReference type="Proteomes" id="UP000179243"/>
    </source>
</evidence>
<dbReference type="PROSITE" id="PS50102">
    <property type="entry name" value="RRM"/>
    <property type="match status" value="1"/>
</dbReference>
<dbReference type="GO" id="GO:0003723">
    <property type="term" value="F:RNA binding"/>
    <property type="evidence" value="ECO:0007669"/>
    <property type="project" value="UniProtKB-KW"/>
</dbReference>
<dbReference type="PANTHER" id="PTHR48027">
    <property type="entry name" value="HETEROGENEOUS NUCLEAR RIBONUCLEOPROTEIN 87F-RELATED"/>
    <property type="match status" value="1"/>
</dbReference>
<dbReference type="Gene3D" id="3.30.70.330">
    <property type="match status" value="1"/>
</dbReference>
<feature type="compositionally biased region" description="Basic and acidic residues" evidence="2">
    <location>
        <begin position="72"/>
        <end position="87"/>
    </location>
</feature>
<reference evidence="4 5" key="1">
    <citation type="journal article" date="2016" name="Nat. Commun.">
        <title>Thousands of microbial genomes shed light on interconnected biogeochemical processes in an aquifer system.</title>
        <authorList>
            <person name="Anantharaman K."/>
            <person name="Brown C.T."/>
            <person name="Hug L.A."/>
            <person name="Sharon I."/>
            <person name="Castelle C.J."/>
            <person name="Probst A.J."/>
            <person name="Thomas B.C."/>
            <person name="Singh A."/>
            <person name="Wilkins M.J."/>
            <person name="Karaoz U."/>
            <person name="Brodie E.L."/>
            <person name="Williams K.H."/>
            <person name="Hubbard S.S."/>
            <person name="Banfield J.F."/>
        </authorList>
    </citation>
    <scope>NUCLEOTIDE SEQUENCE [LARGE SCALE GENOMIC DNA]</scope>
</reference>
<dbReference type="AlphaFoldDB" id="A0A1F7FFC1"/>
<dbReference type="SMART" id="SM00360">
    <property type="entry name" value="RRM"/>
    <property type="match status" value="1"/>
</dbReference>
<dbReference type="Pfam" id="PF00076">
    <property type="entry name" value="RRM_1"/>
    <property type="match status" value="1"/>
</dbReference>
<proteinExistence type="predicted"/>
<evidence type="ECO:0000259" key="3">
    <source>
        <dbReference type="PROSITE" id="PS50102"/>
    </source>
</evidence>
<name>A0A1F7FFC1_UNCRA</name>
<evidence type="ECO:0000256" key="1">
    <source>
        <dbReference type="ARBA" id="ARBA00022884"/>
    </source>
</evidence>
<sequence>MSTKLYVGNLPFTATEDEVKGLFGQYGEVLSVNIIKDRITGKPRGFCFVEMENGADAIAKSNGSELGGRNLRVNEARERNDGQDRPR</sequence>
<evidence type="ECO:0000313" key="4">
    <source>
        <dbReference type="EMBL" id="OGK05399.1"/>
    </source>
</evidence>
<dbReference type="EMBL" id="MFYX01000057">
    <property type="protein sequence ID" value="OGK05399.1"/>
    <property type="molecule type" value="Genomic_DNA"/>
</dbReference>
<organism evidence="4 5">
    <name type="scientific">Candidatus Raymondbacteria bacterium RIFOXYD12_FULL_49_13</name>
    <dbReference type="NCBI Taxonomy" id="1817890"/>
    <lineage>
        <taxon>Bacteria</taxon>
        <taxon>Raymondiibacteriota</taxon>
    </lineage>
</organism>